<dbReference type="GO" id="GO:0005351">
    <property type="term" value="F:carbohydrate:proton symporter activity"/>
    <property type="evidence" value="ECO:0007669"/>
    <property type="project" value="TreeGrafter"/>
</dbReference>
<feature type="region of interest" description="Disordered" evidence="8">
    <location>
        <begin position="690"/>
        <end position="711"/>
    </location>
</feature>
<organism evidence="12 13">
    <name type="scientific">Fusarium langsethiae</name>
    <dbReference type="NCBI Taxonomy" id="179993"/>
    <lineage>
        <taxon>Eukaryota</taxon>
        <taxon>Fungi</taxon>
        <taxon>Dikarya</taxon>
        <taxon>Ascomycota</taxon>
        <taxon>Pezizomycotina</taxon>
        <taxon>Sordariomycetes</taxon>
        <taxon>Hypocreomycetidae</taxon>
        <taxon>Hypocreales</taxon>
        <taxon>Nectriaceae</taxon>
        <taxon>Fusarium</taxon>
    </lineage>
</organism>
<evidence type="ECO:0000259" key="11">
    <source>
        <dbReference type="PROSITE" id="PS50850"/>
    </source>
</evidence>
<evidence type="ECO:0000256" key="9">
    <source>
        <dbReference type="SAM" id="Phobius"/>
    </source>
</evidence>
<keyword evidence="6 9" id="KW-1133">Transmembrane helix</keyword>
<reference evidence="12 13" key="1">
    <citation type="submission" date="2015-04" db="EMBL/GenBank/DDBJ databases">
        <title>The draft genome sequence of Fusarium langsethiae, a T-2/HT-2 mycotoxin producer.</title>
        <authorList>
            <person name="Lysoe E."/>
            <person name="Divon H.H."/>
            <person name="Terzi V."/>
            <person name="Orru L."/>
            <person name="Lamontanara A."/>
            <person name="Kolseth A.-K."/>
            <person name="Frandsen R.J."/>
            <person name="Nielsen K."/>
            <person name="Thrane U."/>
        </authorList>
    </citation>
    <scope>NUCLEOTIDE SEQUENCE [LARGE SCALE GENOMIC DNA]</scope>
    <source>
        <strain evidence="12 13">Fl201059</strain>
    </source>
</reference>
<evidence type="ECO:0000256" key="5">
    <source>
        <dbReference type="ARBA" id="ARBA00022692"/>
    </source>
</evidence>
<feature type="transmembrane region" description="Helical" evidence="9">
    <location>
        <begin position="150"/>
        <end position="169"/>
    </location>
</feature>
<evidence type="ECO:0000256" key="3">
    <source>
        <dbReference type="ARBA" id="ARBA00010992"/>
    </source>
</evidence>
<evidence type="ECO:0000259" key="10">
    <source>
        <dbReference type="PROSITE" id="PS50263"/>
    </source>
</evidence>
<evidence type="ECO:0000256" key="1">
    <source>
        <dbReference type="ARBA" id="ARBA00004141"/>
    </source>
</evidence>
<dbReference type="PANTHER" id="PTHR48022">
    <property type="entry name" value="PLASTIDIC GLUCOSE TRANSPORTER 4"/>
    <property type="match status" value="1"/>
</dbReference>
<feature type="domain" description="CN hydrolase" evidence="10">
    <location>
        <begin position="495"/>
        <end position="812"/>
    </location>
</feature>
<keyword evidence="4" id="KW-0813">Transport</keyword>
<dbReference type="FunFam" id="1.20.1250.20:FF:000134">
    <property type="entry name" value="MFS sugar transporter protein"/>
    <property type="match status" value="1"/>
</dbReference>
<dbReference type="Gene3D" id="1.20.1250.20">
    <property type="entry name" value="MFS general substrate transporter like domains"/>
    <property type="match status" value="1"/>
</dbReference>
<dbReference type="Gene3D" id="3.60.110.10">
    <property type="entry name" value="Carbon-nitrogen hydrolase"/>
    <property type="match status" value="1"/>
</dbReference>
<dbReference type="Pfam" id="PF00795">
    <property type="entry name" value="CN_hydrolase"/>
    <property type="match status" value="1"/>
</dbReference>
<feature type="transmembrane region" description="Helical" evidence="9">
    <location>
        <begin position="370"/>
        <end position="395"/>
    </location>
</feature>
<dbReference type="PRINTS" id="PR00171">
    <property type="entry name" value="SUGRTRNSPORT"/>
</dbReference>
<feature type="transmembrane region" description="Helical" evidence="9">
    <location>
        <begin position="90"/>
        <end position="110"/>
    </location>
</feature>
<dbReference type="InterPro" id="IPR005829">
    <property type="entry name" value="Sugar_transporter_CS"/>
</dbReference>
<dbReference type="NCBIfam" id="TIGR00879">
    <property type="entry name" value="SP"/>
    <property type="match status" value="1"/>
</dbReference>
<dbReference type="PROSITE" id="PS00216">
    <property type="entry name" value="SUGAR_TRANSPORT_1"/>
    <property type="match status" value="1"/>
</dbReference>
<dbReference type="InterPro" id="IPR005828">
    <property type="entry name" value="MFS_sugar_transport-like"/>
</dbReference>
<feature type="transmembrane region" description="Helical" evidence="9">
    <location>
        <begin position="21"/>
        <end position="42"/>
    </location>
</feature>
<dbReference type="InterPro" id="IPR003663">
    <property type="entry name" value="Sugar/inositol_transpt"/>
</dbReference>
<feature type="transmembrane region" description="Helical" evidence="9">
    <location>
        <begin position="271"/>
        <end position="293"/>
    </location>
</feature>
<evidence type="ECO:0000256" key="4">
    <source>
        <dbReference type="ARBA" id="ARBA00022448"/>
    </source>
</evidence>
<name>A0A0N0DBD5_FUSLA</name>
<dbReference type="Pfam" id="PF00083">
    <property type="entry name" value="Sugar_tr"/>
    <property type="match status" value="1"/>
</dbReference>
<comment type="similarity">
    <text evidence="2">Belongs to the carbon-nitrogen hydrolase superfamily. Nitrilase family.</text>
</comment>
<feature type="domain" description="Major facilitator superfamily (MFS) profile" evidence="11">
    <location>
        <begin position="23"/>
        <end position="460"/>
    </location>
</feature>
<dbReference type="PROSITE" id="PS50263">
    <property type="entry name" value="CN_HYDROLASE"/>
    <property type="match status" value="1"/>
</dbReference>
<dbReference type="SUPFAM" id="SSF56317">
    <property type="entry name" value="Carbon-nitrogen hydrolase"/>
    <property type="match status" value="1"/>
</dbReference>
<dbReference type="Proteomes" id="UP000037904">
    <property type="component" value="Unassembled WGS sequence"/>
</dbReference>
<dbReference type="EMBL" id="JXCE01000580">
    <property type="protein sequence ID" value="KPA36641.1"/>
    <property type="molecule type" value="Genomic_DNA"/>
</dbReference>
<comment type="similarity">
    <text evidence="3">Belongs to the major facilitator superfamily. Sugar transporter (TC 2.A.1.1) family.</text>
</comment>
<gene>
    <name evidence="12" type="ORF">FLAG1_10579</name>
</gene>
<dbReference type="GO" id="GO:0003824">
    <property type="term" value="F:catalytic activity"/>
    <property type="evidence" value="ECO:0007669"/>
    <property type="project" value="InterPro"/>
</dbReference>
<dbReference type="PANTHER" id="PTHR48022:SF31">
    <property type="entry name" value="HEXOSE TRANSPORTER"/>
    <property type="match status" value="1"/>
</dbReference>
<keyword evidence="5 9" id="KW-0812">Transmembrane</keyword>
<feature type="transmembrane region" description="Helical" evidence="9">
    <location>
        <begin position="309"/>
        <end position="330"/>
    </location>
</feature>
<evidence type="ECO:0000313" key="13">
    <source>
        <dbReference type="Proteomes" id="UP000037904"/>
    </source>
</evidence>
<proteinExistence type="inferred from homology"/>
<dbReference type="InterPro" id="IPR003010">
    <property type="entry name" value="C-N_Hydrolase"/>
</dbReference>
<sequence>MEASTTTSETMSGFRKWSTTALVISVCVVDSVTIAYDGSLMGSLNVMESYHKYFELTTTTTAVNTCATFLGAIIVGPFTGMLIDWKGRKMGLYAACIVNILGAIIAGAATNIGMFIAGRVIIGIGVGLGQTAAGTYVAETTAPSIRSFALGLYFSCWAVGAVLAAGVSYGCSNLEPSNWAWRVPSILQAAPPLTVFGLIPFLPESPRWLAYNDRTEETLRVLARINGASEQHPDVQMQFKEVVDTLGYEKGEGQSLSFAVMLKSPANRKRLLLALSVAPLAMLTGSNIITYYFNSMLTQAGLGDPTTQLQINVCLSAWQLVAAIIGSGLAEKLGRRVLALTSLGLCSMFFYLLAGMTAKFGTAGDMAGTYGTVACIFLFLGSYAFGITPLTAMYAPDILPYNMRANGIAMQGILIKSCGVLVSMAFPYMLEAIGWKTYIVNASWNILLWLYIYFQWVETSGLTLEDVDAIFDGEPTHILAIIITTNFKTAMSSIIRVAACHASPIFLSARDTTNKAISLIKQAASNKANVVVFPETFIPAFPVWSSLRSPPENHDLFKRMALESVLADGEEIQAIRSAATEANITVSIGISEKVRTSSASLYNSNLIIGERGDILVHHRKLMPTFFEKLIWAPGDGFGLRVAETAFGKIGNLICGENANPLARYTLIAQGEQVHISTWPAIWPTRLPGKTRAVDDQQEQSTLRGSSSSRQANYDNIAANRTRAAAHSFESKCFGVLCSGYLNSDAVDTLVSGALNPDVVSEALQQAQQGATMFLDPTGALLQGFTVDPNTQKEEARDYLQTEEGILYADMDLHDCIEGKQYHDVVGGYQRFDVFDLTVDRSRRNPVRFTKEDTQQDN</sequence>
<dbReference type="InterPro" id="IPR050360">
    <property type="entry name" value="MFS_Sugar_Transporters"/>
</dbReference>
<dbReference type="PROSITE" id="PS50850">
    <property type="entry name" value="MFS"/>
    <property type="match status" value="1"/>
</dbReference>
<dbReference type="InterPro" id="IPR036526">
    <property type="entry name" value="C-N_Hydrolase_sf"/>
</dbReference>
<accession>A0A0N0DBD5</accession>
<dbReference type="SUPFAM" id="SSF103473">
    <property type="entry name" value="MFS general substrate transporter"/>
    <property type="match status" value="1"/>
</dbReference>
<comment type="caution">
    <text evidence="12">The sequence shown here is derived from an EMBL/GenBank/DDBJ whole genome shotgun (WGS) entry which is preliminary data.</text>
</comment>
<comment type="subcellular location">
    <subcellularLocation>
        <location evidence="1">Membrane</location>
        <topology evidence="1">Multi-pass membrane protein</topology>
    </subcellularLocation>
</comment>
<feature type="transmembrane region" description="Helical" evidence="9">
    <location>
        <begin position="116"/>
        <end position="138"/>
    </location>
</feature>
<feature type="transmembrane region" description="Helical" evidence="9">
    <location>
        <begin position="62"/>
        <end position="83"/>
    </location>
</feature>
<evidence type="ECO:0000256" key="6">
    <source>
        <dbReference type="ARBA" id="ARBA00022989"/>
    </source>
</evidence>
<evidence type="ECO:0000256" key="7">
    <source>
        <dbReference type="ARBA" id="ARBA00023136"/>
    </source>
</evidence>
<dbReference type="GO" id="GO:0016020">
    <property type="term" value="C:membrane"/>
    <property type="evidence" value="ECO:0007669"/>
    <property type="project" value="UniProtKB-SubCell"/>
</dbReference>
<dbReference type="InterPro" id="IPR044149">
    <property type="entry name" value="Nitrilases_CHs"/>
</dbReference>
<dbReference type="InterPro" id="IPR036259">
    <property type="entry name" value="MFS_trans_sf"/>
</dbReference>
<evidence type="ECO:0000256" key="2">
    <source>
        <dbReference type="ARBA" id="ARBA00008129"/>
    </source>
</evidence>
<protein>
    <submittedName>
        <fullName evidence="12">Aliphatic nitrilase</fullName>
    </submittedName>
</protein>
<feature type="transmembrane region" description="Helical" evidence="9">
    <location>
        <begin position="407"/>
        <end position="429"/>
    </location>
</feature>
<keyword evidence="7 9" id="KW-0472">Membrane</keyword>
<evidence type="ECO:0000256" key="8">
    <source>
        <dbReference type="SAM" id="MobiDB-lite"/>
    </source>
</evidence>
<dbReference type="AlphaFoldDB" id="A0A0N0DBD5"/>
<dbReference type="CDD" id="cd07564">
    <property type="entry name" value="nitrilases_CHs"/>
    <property type="match status" value="1"/>
</dbReference>
<evidence type="ECO:0000313" key="12">
    <source>
        <dbReference type="EMBL" id="KPA36641.1"/>
    </source>
</evidence>
<keyword evidence="13" id="KW-1185">Reference proteome</keyword>
<dbReference type="PROSITE" id="PS00217">
    <property type="entry name" value="SUGAR_TRANSPORT_2"/>
    <property type="match status" value="1"/>
</dbReference>
<feature type="transmembrane region" description="Helical" evidence="9">
    <location>
        <begin position="337"/>
        <end position="358"/>
    </location>
</feature>
<feature type="transmembrane region" description="Helical" evidence="9">
    <location>
        <begin position="181"/>
        <end position="202"/>
    </location>
</feature>
<feature type="compositionally biased region" description="Polar residues" evidence="8">
    <location>
        <begin position="698"/>
        <end position="711"/>
    </location>
</feature>
<dbReference type="InterPro" id="IPR020846">
    <property type="entry name" value="MFS_dom"/>
</dbReference>